<name>A0A432ZY74_9FUNG</name>
<reference evidence="1 2" key="1">
    <citation type="journal article" date="2018" name="New Phytol.">
        <title>Phylogenomics of Endogonaceae and evolution of mycorrhizas within Mucoromycota.</title>
        <authorList>
            <person name="Chang Y."/>
            <person name="Desiro A."/>
            <person name="Na H."/>
            <person name="Sandor L."/>
            <person name="Lipzen A."/>
            <person name="Clum A."/>
            <person name="Barry K."/>
            <person name="Grigoriev I.V."/>
            <person name="Martin F.M."/>
            <person name="Stajich J.E."/>
            <person name="Smith M.E."/>
            <person name="Bonito G."/>
            <person name="Spatafora J.W."/>
        </authorList>
    </citation>
    <scope>NUCLEOTIDE SEQUENCE [LARGE SCALE GENOMIC DNA]</scope>
    <source>
        <strain evidence="1 2">GMNB39</strain>
    </source>
</reference>
<gene>
    <name evidence="1" type="ORF">BC936DRAFT_144000</name>
</gene>
<organism evidence="1 2">
    <name type="scientific">Jimgerdemannia flammicorona</name>
    <dbReference type="NCBI Taxonomy" id="994334"/>
    <lineage>
        <taxon>Eukaryota</taxon>
        <taxon>Fungi</taxon>
        <taxon>Fungi incertae sedis</taxon>
        <taxon>Mucoromycota</taxon>
        <taxon>Mucoromycotina</taxon>
        <taxon>Endogonomycetes</taxon>
        <taxon>Endogonales</taxon>
        <taxon>Endogonaceae</taxon>
        <taxon>Jimgerdemannia</taxon>
    </lineage>
</organism>
<dbReference type="Proteomes" id="UP000268093">
    <property type="component" value="Unassembled WGS sequence"/>
</dbReference>
<evidence type="ECO:0000313" key="1">
    <source>
        <dbReference type="EMBL" id="RUO95447.1"/>
    </source>
</evidence>
<protein>
    <submittedName>
        <fullName evidence="1">Uncharacterized protein</fullName>
    </submittedName>
</protein>
<dbReference type="AlphaFoldDB" id="A0A432ZY74"/>
<sequence>MDAAVGQRNSASGEVRVIVDNGQWADDRLGNSSALNDIAVLDTRITPYQWATQFDSDDDEWIGGQGE</sequence>
<keyword evidence="2" id="KW-1185">Reference proteome</keyword>
<dbReference type="EMBL" id="RBNI01029793">
    <property type="protein sequence ID" value="RUO95447.1"/>
    <property type="molecule type" value="Genomic_DNA"/>
</dbReference>
<proteinExistence type="predicted"/>
<accession>A0A432ZY74</accession>
<evidence type="ECO:0000313" key="2">
    <source>
        <dbReference type="Proteomes" id="UP000268093"/>
    </source>
</evidence>
<comment type="caution">
    <text evidence="1">The sequence shown here is derived from an EMBL/GenBank/DDBJ whole genome shotgun (WGS) entry which is preliminary data.</text>
</comment>